<dbReference type="EMBL" id="CM010716">
    <property type="protein sequence ID" value="RZC52240.1"/>
    <property type="molecule type" value="Genomic_DNA"/>
</dbReference>
<keyword evidence="2" id="KW-1185">Reference proteome</keyword>
<organism evidence="1 2">
    <name type="scientific">Papaver somniferum</name>
    <name type="common">Opium poppy</name>
    <dbReference type="NCBI Taxonomy" id="3469"/>
    <lineage>
        <taxon>Eukaryota</taxon>
        <taxon>Viridiplantae</taxon>
        <taxon>Streptophyta</taxon>
        <taxon>Embryophyta</taxon>
        <taxon>Tracheophyta</taxon>
        <taxon>Spermatophyta</taxon>
        <taxon>Magnoliopsida</taxon>
        <taxon>Ranunculales</taxon>
        <taxon>Papaveraceae</taxon>
        <taxon>Papaveroideae</taxon>
        <taxon>Papaver</taxon>
    </lineage>
</organism>
<dbReference type="Gramene" id="RZC52240">
    <property type="protein sequence ID" value="RZC52240"/>
    <property type="gene ID" value="C5167_020660"/>
</dbReference>
<dbReference type="AlphaFoldDB" id="A0A4Y7IWS2"/>
<accession>A0A4Y7IWS2</accession>
<dbReference type="Proteomes" id="UP000316621">
    <property type="component" value="Chromosome 2"/>
</dbReference>
<evidence type="ECO:0000313" key="1">
    <source>
        <dbReference type="EMBL" id="RZC52240.1"/>
    </source>
</evidence>
<reference evidence="1 2" key="1">
    <citation type="journal article" date="2018" name="Science">
        <title>The opium poppy genome and morphinan production.</title>
        <authorList>
            <person name="Guo L."/>
            <person name="Winzer T."/>
            <person name="Yang X."/>
            <person name="Li Y."/>
            <person name="Ning Z."/>
            <person name="He Z."/>
            <person name="Teodor R."/>
            <person name="Lu Y."/>
            <person name="Bowser T.A."/>
            <person name="Graham I.A."/>
            <person name="Ye K."/>
        </authorList>
    </citation>
    <scope>NUCLEOTIDE SEQUENCE [LARGE SCALE GENOMIC DNA]</scope>
    <source>
        <strain evidence="2">cv. HN1</strain>
        <tissue evidence="1">Leaves</tissue>
    </source>
</reference>
<sequence length="116" mass="13306">MNKTTTTFNEFSCSFFITSTRFDYRFFSHNLHKRSTISHDSFYNGKCSNQRGNGAKNRIKRFDIHMNRGSTQLPTERHTTKNQISCRLIGDHIRPNGCIILYVSVVMIGGLSAHST</sequence>
<evidence type="ECO:0000313" key="2">
    <source>
        <dbReference type="Proteomes" id="UP000316621"/>
    </source>
</evidence>
<protein>
    <submittedName>
        <fullName evidence="1">Uncharacterized protein</fullName>
    </submittedName>
</protein>
<name>A0A4Y7IWS2_PAPSO</name>
<gene>
    <name evidence="1" type="ORF">C5167_020660</name>
</gene>
<proteinExistence type="predicted"/>